<evidence type="ECO:0000313" key="1">
    <source>
        <dbReference type="EMBL" id="AIG81268.1"/>
    </source>
</evidence>
<dbReference type="KEGG" id="aja:AJAP_42490"/>
<keyword evidence="2" id="KW-1185">Reference proteome</keyword>
<name>A0A075V741_9PSEU</name>
<protein>
    <submittedName>
        <fullName evidence="1">Uncharacterized protein</fullName>
    </submittedName>
</protein>
<accession>A0A075V741</accession>
<geneLocation type="plasmid" evidence="1 2">
    <name>pAmyja1</name>
</geneLocation>
<reference evidence="1 2" key="1">
    <citation type="journal article" date="2014" name="J. Biotechnol.">
        <title>Complete genome sequence of the actinobacterium Amycolatopsis japonica MG417-CF17(T) (=DSM 44213T) producing (S,S)-N,N'-ethylenediaminedisuccinic acid.</title>
        <authorList>
            <person name="Stegmann E."/>
            <person name="Albersmeier A."/>
            <person name="Spohn M."/>
            <person name="Gert H."/>
            <person name="Weber T."/>
            <person name="Wohlleben W."/>
            <person name="Kalinowski J."/>
            <person name="Ruckert C."/>
        </authorList>
    </citation>
    <scope>NUCLEOTIDE SEQUENCE [LARGE SCALE GENOMIC DNA]</scope>
    <source>
        <strain evidence="2">MG417-CF17 (DSM 44213)</strain>
        <plasmid evidence="1">pAmyja1</plasmid>
    </source>
</reference>
<organism evidence="1 2">
    <name type="scientific">Amycolatopsis japonica</name>
    <dbReference type="NCBI Taxonomy" id="208439"/>
    <lineage>
        <taxon>Bacteria</taxon>
        <taxon>Bacillati</taxon>
        <taxon>Actinomycetota</taxon>
        <taxon>Actinomycetes</taxon>
        <taxon>Pseudonocardiales</taxon>
        <taxon>Pseudonocardiaceae</taxon>
        <taxon>Amycolatopsis</taxon>
        <taxon>Amycolatopsis japonica group</taxon>
    </lineage>
</organism>
<gene>
    <name evidence="1" type="ORF">AJAP_42490</name>
</gene>
<sequence length="150" mass="16569">MGASKEQRAATAKRRADAIRLRLAGMDYETIAERLDYSSRQAAHKDIQRAMTAYIQEASAAVDELRNVELMRLDRLQAAAWPAAIKGDLLAIETCRRLIVERRKLLGLDRPAKVEVITLDAVDEEIRKLEAELAGGVENPAPDPFAGAES</sequence>
<dbReference type="Proteomes" id="UP000028492">
    <property type="component" value="Plasmid pAmyja1"/>
</dbReference>
<proteinExistence type="predicted"/>
<evidence type="ECO:0000313" key="2">
    <source>
        <dbReference type="Proteomes" id="UP000028492"/>
    </source>
</evidence>
<dbReference type="EMBL" id="CP008954">
    <property type="protein sequence ID" value="AIG81268.1"/>
    <property type="molecule type" value="Genomic_DNA"/>
</dbReference>
<dbReference type="RefSeq" id="WP_040133652.1">
    <property type="nucleotide sequence ID" value="NZ_CP008954.1"/>
</dbReference>
<keyword evidence="1" id="KW-0614">Plasmid</keyword>
<dbReference type="eggNOG" id="ENOG5033C6B">
    <property type="taxonomic scope" value="Bacteria"/>
</dbReference>
<dbReference type="AlphaFoldDB" id="A0A075V741"/>
<dbReference type="HOGENOM" id="CLU_1736721_0_0_11"/>